<dbReference type="Gene3D" id="1.10.10.10">
    <property type="entry name" value="Winged helix-like DNA-binding domain superfamily/Winged helix DNA-binding domain"/>
    <property type="match status" value="1"/>
</dbReference>
<organism evidence="6 7">
    <name type="scientific">Actinoplanes lutulentus</name>
    <dbReference type="NCBI Taxonomy" id="1287878"/>
    <lineage>
        <taxon>Bacteria</taxon>
        <taxon>Bacillati</taxon>
        <taxon>Actinomycetota</taxon>
        <taxon>Actinomycetes</taxon>
        <taxon>Micromonosporales</taxon>
        <taxon>Micromonosporaceae</taxon>
        <taxon>Actinoplanes</taxon>
    </lineage>
</organism>
<dbReference type="GO" id="GO:0032993">
    <property type="term" value="C:protein-DNA complex"/>
    <property type="evidence" value="ECO:0007669"/>
    <property type="project" value="TreeGrafter"/>
</dbReference>
<evidence type="ECO:0000256" key="1">
    <source>
        <dbReference type="ARBA" id="ARBA00009437"/>
    </source>
</evidence>
<evidence type="ECO:0000256" key="2">
    <source>
        <dbReference type="ARBA" id="ARBA00023015"/>
    </source>
</evidence>
<reference evidence="6 7" key="1">
    <citation type="submission" date="2018-06" db="EMBL/GenBank/DDBJ databases">
        <title>Genomic Encyclopedia of Type Strains, Phase III (KMG-III): the genomes of soil and plant-associated and newly described type strains.</title>
        <authorList>
            <person name="Whitman W."/>
        </authorList>
    </citation>
    <scope>NUCLEOTIDE SEQUENCE [LARGE SCALE GENOMIC DNA]</scope>
    <source>
        <strain evidence="6 7">CGMCC 4.7090</strain>
    </source>
</reference>
<evidence type="ECO:0000256" key="3">
    <source>
        <dbReference type="ARBA" id="ARBA00023125"/>
    </source>
</evidence>
<dbReference type="RefSeq" id="WP_111648741.1">
    <property type="nucleotide sequence ID" value="NZ_JACHWI010000001.1"/>
</dbReference>
<dbReference type="OrthoDB" id="4131546at2"/>
<evidence type="ECO:0000313" key="6">
    <source>
        <dbReference type="EMBL" id="RAK39504.1"/>
    </source>
</evidence>
<dbReference type="Pfam" id="PF03466">
    <property type="entry name" value="LysR_substrate"/>
    <property type="match status" value="1"/>
</dbReference>
<evidence type="ECO:0000256" key="4">
    <source>
        <dbReference type="ARBA" id="ARBA00023163"/>
    </source>
</evidence>
<dbReference type="EMBL" id="QLMJ01000004">
    <property type="protein sequence ID" value="RAK39504.1"/>
    <property type="molecule type" value="Genomic_DNA"/>
</dbReference>
<dbReference type="FunFam" id="1.10.10.10:FF:000001">
    <property type="entry name" value="LysR family transcriptional regulator"/>
    <property type="match status" value="1"/>
</dbReference>
<name>A0A327ZEZ4_9ACTN</name>
<protein>
    <submittedName>
        <fullName evidence="6">DNA-binding transcriptional LysR family regulator</fullName>
    </submittedName>
</protein>
<dbReference type="Gene3D" id="3.40.190.10">
    <property type="entry name" value="Periplasmic binding protein-like II"/>
    <property type="match status" value="2"/>
</dbReference>
<dbReference type="AlphaFoldDB" id="A0A327ZEZ4"/>
<dbReference type="Proteomes" id="UP000249341">
    <property type="component" value="Unassembled WGS sequence"/>
</dbReference>
<dbReference type="CDD" id="cd08423">
    <property type="entry name" value="PBP2_LTTR_like_6"/>
    <property type="match status" value="1"/>
</dbReference>
<dbReference type="InterPro" id="IPR000847">
    <property type="entry name" value="LysR_HTH_N"/>
</dbReference>
<comment type="caution">
    <text evidence="6">The sequence shown here is derived from an EMBL/GenBank/DDBJ whole genome shotgun (WGS) entry which is preliminary data.</text>
</comment>
<dbReference type="PANTHER" id="PTHR30346:SF29">
    <property type="entry name" value="LYSR SUBSTRATE-BINDING"/>
    <property type="match status" value="1"/>
</dbReference>
<dbReference type="PROSITE" id="PS50931">
    <property type="entry name" value="HTH_LYSR"/>
    <property type="match status" value="1"/>
</dbReference>
<dbReference type="InterPro" id="IPR036390">
    <property type="entry name" value="WH_DNA-bd_sf"/>
</dbReference>
<gene>
    <name evidence="6" type="ORF">B0I29_10440</name>
</gene>
<keyword evidence="4" id="KW-0804">Transcription</keyword>
<dbReference type="PANTHER" id="PTHR30346">
    <property type="entry name" value="TRANSCRIPTIONAL DUAL REGULATOR HCAR-RELATED"/>
    <property type="match status" value="1"/>
</dbReference>
<proteinExistence type="inferred from homology"/>
<dbReference type="InterPro" id="IPR036388">
    <property type="entry name" value="WH-like_DNA-bd_sf"/>
</dbReference>
<sequence length="307" mass="33293">MIDLGRLRALHAVASYGTVLAAGEALHCTPSAVSQQIAKLERETGAVLVEKDGRRLRLTDTGRVLADHAERVLTSVQEAESALAAHRDTVTGRLTVATFATACRALMPHVLKKLAIEHPQLTTGLIEVNPHEGLELLRRGHVDLAVLDDWPEVGLRYPETVTKIEIGQDHADLIVPTNHHLNGKIDLKAAKDERWIGVRAGDVCYEYLVRRLPGLVPDFQVGEFETQLTLIAAGLGVGLIPRLARPALPDGVRVVEVTPLPTRRVVIAWRDSSAARPAIKAAEEALREAWDQEASATSASRTVNAPA</sequence>
<keyword evidence="2" id="KW-0805">Transcription regulation</keyword>
<evidence type="ECO:0000259" key="5">
    <source>
        <dbReference type="PROSITE" id="PS50931"/>
    </source>
</evidence>
<feature type="domain" description="HTH lysR-type" evidence="5">
    <location>
        <begin position="2"/>
        <end position="59"/>
    </location>
</feature>
<keyword evidence="3 6" id="KW-0238">DNA-binding</keyword>
<dbReference type="GO" id="GO:0003700">
    <property type="term" value="F:DNA-binding transcription factor activity"/>
    <property type="evidence" value="ECO:0007669"/>
    <property type="project" value="InterPro"/>
</dbReference>
<dbReference type="GO" id="GO:0003677">
    <property type="term" value="F:DNA binding"/>
    <property type="evidence" value="ECO:0007669"/>
    <property type="project" value="UniProtKB-KW"/>
</dbReference>
<evidence type="ECO:0000313" key="7">
    <source>
        <dbReference type="Proteomes" id="UP000249341"/>
    </source>
</evidence>
<keyword evidence="7" id="KW-1185">Reference proteome</keyword>
<dbReference type="Pfam" id="PF00126">
    <property type="entry name" value="HTH_1"/>
    <property type="match status" value="1"/>
</dbReference>
<dbReference type="SUPFAM" id="SSF53850">
    <property type="entry name" value="Periplasmic binding protein-like II"/>
    <property type="match status" value="1"/>
</dbReference>
<dbReference type="InterPro" id="IPR005119">
    <property type="entry name" value="LysR_subst-bd"/>
</dbReference>
<accession>A0A327ZEZ4</accession>
<comment type="similarity">
    <text evidence="1">Belongs to the LysR transcriptional regulatory family.</text>
</comment>
<dbReference type="SUPFAM" id="SSF46785">
    <property type="entry name" value="Winged helix' DNA-binding domain"/>
    <property type="match status" value="1"/>
</dbReference>